<feature type="region of interest" description="Disordered" evidence="1">
    <location>
        <begin position="187"/>
        <end position="282"/>
    </location>
</feature>
<keyword evidence="2" id="KW-1133">Transmembrane helix</keyword>
<keyword evidence="2" id="KW-0472">Membrane</keyword>
<feature type="region of interest" description="Disordered" evidence="1">
    <location>
        <begin position="360"/>
        <end position="383"/>
    </location>
</feature>
<feature type="compositionally biased region" description="Low complexity" evidence="1">
    <location>
        <begin position="243"/>
        <end position="254"/>
    </location>
</feature>
<keyword evidence="2" id="KW-0812">Transmembrane</keyword>
<feature type="compositionally biased region" description="Low complexity" evidence="1">
    <location>
        <begin position="364"/>
        <end position="378"/>
    </location>
</feature>
<protein>
    <submittedName>
        <fullName evidence="3">Uncharacterized protein</fullName>
    </submittedName>
</protein>
<evidence type="ECO:0000313" key="4">
    <source>
        <dbReference type="Proteomes" id="UP000006514"/>
    </source>
</evidence>
<evidence type="ECO:0000256" key="2">
    <source>
        <dbReference type="SAM" id="Phobius"/>
    </source>
</evidence>
<proteinExistence type="predicted"/>
<feature type="compositionally biased region" description="Low complexity" evidence="1">
    <location>
        <begin position="193"/>
        <end position="233"/>
    </location>
</feature>
<feature type="compositionally biased region" description="Polar residues" evidence="1">
    <location>
        <begin position="331"/>
        <end position="340"/>
    </location>
</feature>
<dbReference type="KEGG" id="adl:AURDEDRAFT_154450"/>
<dbReference type="Proteomes" id="UP000006514">
    <property type="component" value="Unassembled WGS sequence"/>
</dbReference>
<feature type="region of interest" description="Disordered" evidence="1">
    <location>
        <begin position="321"/>
        <end position="340"/>
    </location>
</feature>
<dbReference type="OrthoDB" id="10638780at2759"/>
<dbReference type="Gene3D" id="2.60.120.260">
    <property type="entry name" value="Galactose-binding domain-like"/>
    <property type="match status" value="1"/>
</dbReference>
<dbReference type="PRINTS" id="PR01217">
    <property type="entry name" value="PRICHEXTENSN"/>
</dbReference>
<accession>J0DAC9</accession>
<evidence type="ECO:0000313" key="3">
    <source>
        <dbReference type="EMBL" id="EJD37099.1"/>
    </source>
</evidence>
<gene>
    <name evidence="3" type="ORF">AURDEDRAFT_154450</name>
</gene>
<name>J0DAC9_AURST</name>
<keyword evidence="4" id="KW-1185">Reference proteome</keyword>
<sequence length="408" mass="42615">MVPEVTDVHHARLGESSTAAFERLVPHLSFAHVPILAHFAPGEMPAPSLVRVYLTFVAYLALCSADTVQVDLNNPTLKRTANWGEQIDRSEHAGASLSFEFTGVALEVNLGRYYTYGVVNLTLDQTSERMDTYRPPDEHVSTFCALCKSGLAPMKHSVVLALIGPGQGRTPSGQAWIRIASISYETAPQDTIPSDPTSSDPAPSPSPSAVSDPSSSAVVPGGPGQTPSSHLPSPSSPTPSPSNPTSIPNPDSPTAHPGAITPTTASHEPAATPPLVPSAATSTRPSVGIIAGASASAALVVIALALAAVWVRKRRRHRVMSQPSDAAKRSTAVSSTDALTTTESHDVLNITTRRNIKPIRRDGTATGSSSMGMGATSAPDSGTEELRAEIAELRNLVSQLAAPPPLYS</sequence>
<dbReference type="InParanoid" id="J0DAC9"/>
<reference evidence="4" key="1">
    <citation type="journal article" date="2012" name="Science">
        <title>The Paleozoic origin of enzymatic lignin decomposition reconstructed from 31 fungal genomes.</title>
        <authorList>
            <person name="Floudas D."/>
            <person name="Binder M."/>
            <person name="Riley R."/>
            <person name="Barry K."/>
            <person name="Blanchette R.A."/>
            <person name="Henrissat B."/>
            <person name="Martinez A.T."/>
            <person name="Otillar R."/>
            <person name="Spatafora J.W."/>
            <person name="Yadav J.S."/>
            <person name="Aerts A."/>
            <person name="Benoit I."/>
            <person name="Boyd A."/>
            <person name="Carlson A."/>
            <person name="Copeland A."/>
            <person name="Coutinho P.M."/>
            <person name="de Vries R.P."/>
            <person name="Ferreira P."/>
            <person name="Findley K."/>
            <person name="Foster B."/>
            <person name="Gaskell J."/>
            <person name="Glotzer D."/>
            <person name="Gorecki P."/>
            <person name="Heitman J."/>
            <person name="Hesse C."/>
            <person name="Hori C."/>
            <person name="Igarashi K."/>
            <person name="Jurgens J.A."/>
            <person name="Kallen N."/>
            <person name="Kersten P."/>
            <person name="Kohler A."/>
            <person name="Kuees U."/>
            <person name="Kumar T.K.A."/>
            <person name="Kuo A."/>
            <person name="LaButti K."/>
            <person name="Larrondo L.F."/>
            <person name="Lindquist E."/>
            <person name="Ling A."/>
            <person name="Lombard V."/>
            <person name="Lucas S."/>
            <person name="Lundell T."/>
            <person name="Martin R."/>
            <person name="McLaughlin D.J."/>
            <person name="Morgenstern I."/>
            <person name="Morin E."/>
            <person name="Murat C."/>
            <person name="Nagy L.G."/>
            <person name="Nolan M."/>
            <person name="Ohm R.A."/>
            <person name="Patyshakuliyeva A."/>
            <person name="Rokas A."/>
            <person name="Ruiz-Duenas F.J."/>
            <person name="Sabat G."/>
            <person name="Salamov A."/>
            <person name="Samejima M."/>
            <person name="Schmutz J."/>
            <person name="Slot J.C."/>
            <person name="St John F."/>
            <person name="Stenlid J."/>
            <person name="Sun H."/>
            <person name="Sun S."/>
            <person name="Syed K."/>
            <person name="Tsang A."/>
            <person name="Wiebenga A."/>
            <person name="Young D."/>
            <person name="Pisabarro A."/>
            <person name="Eastwood D.C."/>
            <person name="Martin F."/>
            <person name="Cullen D."/>
            <person name="Grigoriev I.V."/>
            <person name="Hibbett D.S."/>
        </authorList>
    </citation>
    <scope>NUCLEOTIDE SEQUENCE [LARGE SCALE GENOMIC DNA]</scope>
    <source>
        <strain evidence="4">TFB10046</strain>
    </source>
</reference>
<dbReference type="EMBL" id="JH687847">
    <property type="protein sequence ID" value="EJD37099.1"/>
    <property type="molecule type" value="Genomic_DNA"/>
</dbReference>
<feature type="transmembrane region" description="Helical" evidence="2">
    <location>
        <begin position="287"/>
        <end position="311"/>
    </location>
</feature>
<dbReference type="AlphaFoldDB" id="J0DAC9"/>
<evidence type="ECO:0000256" key="1">
    <source>
        <dbReference type="SAM" id="MobiDB-lite"/>
    </source>
</evidence>
<organism evidence="3 4">
    <name type="scientific">Auricularia subglabra (strain TFB-10046 / SS5)</name>
    <name type="common">White-rot fungus</name>
    <name type="synonym">Auricularia delicata (strain TFB10046)</name>
    <dbReference type="NCBI Taxonomy" id="717982"/>
    <lineage>
        <taxon>Eukaryota</taxon>
        <taxon>Fungi</taxon>
        <taxon>Dikarya</taxon>
        <taxon>Basidiomycota</taxon>
        <taxon>Agaricomycotina</taxon>
        <taxon>Agaricomycetes</taxon>
        <taxon>Auriculariales</taxon>
        <taxon>Auriculariaceae</taxon>
        <taxon>Auricularia</taxon>
    </lineage>
</organism>